<evidence type="ECO:0000256" key="1">
    <source>
        <dbReference type="SAM" id="Coils"/>
    </source>
</evidence>
<dbReference type="GO" id="GO:0004519">
    <property type="term" value="F:endonuclease activity"/>
    <property type="evidence" value="ECO:0007669"/>
    <property type="project" value="UniProtKB-KW"/>
</dbReference>
<dbReference type="InterPro" id="IPR013670">
    <property type="entry name" value="EcoEI_R_C_dom"/>
</dbReference>
<dbReference type="InterPro" id="IPR027417">
    <property type="entry name" value="P-loop_NTPase"/>
</dbReference>
<dbReference type="GO" id="GO:0016787">
    <property type="term" value="F:hydrolase activity"/>
    <property type="evidence" value="ECO:0007669"/>
    <property type="project" value="InterPro"/>
</dbReference>
<accession>A0A2W5SPR4</accession>
<protein>
    <submittedName>
        <fullName evidence="4">Type I restriction-modification system endonuclease</fullName>
    </submittedName>
</protein>
<dbReference type="Pfam" id="PF08463">
    <property type="entry name" value="EcoEI_R_C"/>
    <property type="match status" value="1"/>
</dbReference>
<reference evidence="4 5" key="1">
    <citation type="submission" date="2017-08" db="EMBL/GenBank/DDBJ databases">
        <title>Infants hospitalized years apart are colonized by the same room-sourced microbial strains.</title>
        <authorList>
            <person name="Brooks B."/>
            <person name="Olm M.R."/>
            <person name="Firek B.A."/>
            <person name="Baker R."/>
            <person name="Thomas B.C."/>
            <person name="Morowitz M.J."/>
            <person name="Banfield J.F."/>
        </authorList>
    </citation>
    <scope>NUCLEOTIDE SEQUENCE [LARGE SCALE GENOMIC DNA]</scope>
    <source>
        <strain evidence="4">S2_003_000_R2_14</strain>
    </source>
</reference>
<dbReference type="Gene3D" id="3.40.50.300">
    <property type="entry name" value="P-loop containing nucleotide triphosphate hydrolases"/>
    <property type="match status" value="2"/>
</dbReference>
<dbReference type="InterPro" id="IPR006935">
    <property type="entry name" value="Helicase/UvrB_N"/>
</dbReference>
<feature type="coiled-coil region" evidence="1">
    <location>
        <begin position="148"/>
        <end position="197"/>
    </location>
</feature>
<dbReference type="GO" id="GO:0005524">
    <property type="term" value="F:ATP binding"/>
    <property type="evidence" value="ECO:0007669"/>
    <property type="project" value="InterPro"/>
</dbReference>
<dbReference type="GO" id="GO:0005829">
    <property type="term" value="C:cytosol"/>
    <property type="evidence" value="ECO:0007669"/>
    <property type="project" value="TreeGrafter"/>
</dbReference>
<evidence type="ECO:0000313" key="5">
    <source>
        <dbReference type="Proteomes" id="UP000249061"/>
    </source>
</evidence>
<comment type="caution">
    <text evidence="4">The sequence shown here is derived from an EMBL/GenBank/DDBJ whole genome shotgun (WGS) entry which is preliminary data.</text>
</comment>
<dbReference type="NCBIfam" id="NF008521">
    <property type="entry name" value="PRK11448.1"/>
    <property type="match status" value="1"/>
</dbReference>
<dbReference type="SMART" id="SM00487">
    <property type="entry name" value="DEXDc"/>
    <property type="match status" value="1"/>
</dbReference>
<dbReference type="PROSITE" id="PS51192">
    <property type="entry name" value="HELICASE_ATP_BIND_1"/>
    <property type="match status" value="1"/>
</dbReference>
<dbReference type="InterPro" id="IPR014001">
    <property type="entry name" value="Helicase_ATP-bd"/>
</dbReference>
<dbReference type="PANTHER" id="PTHR47396">
    <property type="entry name" value="TYPE I RESTRICTION ENZYME ECOKI R PROTEIN"/>
    <property type="match status" value="1"/>
</dbReference>
<keyword evidence="4" id="KW-0378">Hydrolase</keyword>
<dbReference type="AlphaFoldDB" id="A0A2W5SPR4"/>
<dbReference type="Gene3D" id="3.90.1570.30">
    <property type="match status" value="1"/>
</dbReference>
<gene>
    <name evidence="4" type="ORF">DI536_33830</name>
</gene>
<dbReference type="Pfam" id="PF13643">
    <property type="entry name" value="DUF4145"/>
    <property type="match status" value="1"/>
</dbReference>
<dbReference type="GO" id="GO:0003677">
    <property type="term" value="F:DNA binding"/>
    <property type="evidence" value="ECO:0007669"/>
    <property type="project" value="InterPro"/>
</dbReference>
<evidence type="ECO:0000313" key="4">
    <source>
        <dbReference type="EMBL" id="PZR04620.1"/>
    </source>
</evidence>
<name>A0A2W5SPR4_9BACT</name>
<feature type="domain" description="Helicase ATP-binding" evidence="2">
    <location>
        <begin position="436"/>
        <end position="621"/>
    </location>
</feature>
<dbReference type="Pfam" id="PF00271">
    <property type="entry name" value="Helicase_C"/>
    <property type="match status" value="1"/>
</dbReference>
<dbReference type="SMART" id="SM00490">
    <property type="entry name" value="HELICc"/>
    <property type="match status" value="1"/>
</dbReference>
<organism evidence="4 5">
    <name type="scientific">Archangium gephyra</name>
    <dbReference type="NCBI Taxonomy" id="48"/>
    <lineage>
        <taxon>Bacteria</taxon>
        <taxon>Pseudomonadati</taxon>
        <taxon>Myxococcota</taxon>
        <taxon>Myxococcia</taxon>
        <taxon>Myxococcales</taxon>
        <taxon>Cystobacterineae</taxon>
        <taxon>Archangiaceae</taxon>
        <taxon>Archangium</taxon>
    </lineage>
</organism>
<dbReference type="InterPro" id="IPR001650">
    <property type="entry name" value="Helicase_C-like"/>
</dbReference>
<proteinExistence type="predicted"/>
<sequence length="1120" mass="124740">MVGDPTSANFGFLKTHDPQLVLLGALAERYFANDPVTALIKLRQFGELLAQRTAANLGLPVIALEAQKDLVRRLLDARALTPDANEAFTAIRRAGNEATHQNRGTHRDALTCLKLARELAIWFHKVFARQPKFSPGPFVPPVDPDAATKELHAELERLRKHLDEAKLSVETAQAVAAEEARRRLDAEERAKRDAADAALWEQLAAEADAQRLATLKSIAQAAEARPAQETQAFTTQLAEAGGSIHIDEADTRLIIDQQLREALWEADSQTLRYSNGARPVAGRNLAIAEWPTKNGPADYVLFAGLTAVGIVEAKRKARDVSASLDQSQRYARGLELPEENRAEGGPWGEFAVPFLYATNGRPWFKQLTTKSGIWFVDARKTTNLPRALSAWHTPDGLRELLKQDIEAATARLKHESPADLPGLRPYQVGAIRAVEDSIAAGKRHVLVSMATGTGKTRTFIGLIYRLVKSGRFRRVLFLVDRNALGEQAAGAFQSEFVDGTRKFSDIFNIKELKDVTPDPETRLHFATVQAVARRLFDGEGDVPVLHVDDYDCIVVDECHRGYTLDKDLSEAELTFRDQNEYLSVYRRVLDFFDAVKVGLTATPAFHTTEIFGRPVFEYGYRQAVVEGFLVDHEPPITITTKLATEGIHFAAGERVTTLNPEPDFVTLEDEVDFEVESFNRQVITENFNRVVCEELARQLDPSLPGKTLIFCATDEHADLVVKLMLEEFEKRYGVVDANSVKKITGKSDDPGGLLRRYKNEQLPSVVVTVDLLTTGVDVPSISNLVFLRRVRSRILYEQMLGRATRLYPGKESFRIFDAVDLYAALEQFTTMKPVVANPSFTFAQLAEDLAHQQGIPAEHVRDEFLAKLQRRKALFSEGANAERFEAAAGASIHEVLRSLVSGSAVELAKWLAAHQQVTRLLDTTKKKSLGAIVADDDDQLVSVTVGLGPGRQKPEDYLEAFSRYLKENENKVTALKAVMQRPRDLTRAELKKLKLELDQAGFSETQLRAANKATTNADFAASIIGHIRQRALGEPLKPYEQRVNEALQRVLASRKWNDPQAQWLKRIAKAVIENELVDRPLLDEAAAFRNSGGFERIDKVFDGKLTDVVGELQDEIWKTA</sequence>
<dbReference type="PROSITE" id="PS51194">
    <property type="entry name" value="HELICASE_CTER"/>
    <property type="match status" value="1"/>
</dbReference>
<dbReference type="InterPro" id="IPR025285">
    <property type="entry name" value="DUF4145"/>
</dbReference>
<dbReference type="CDD" id="cd18799">
    <property type="entry name" value="SF2_C_EcoAI-like"/>
    <property type="match status" value="1"/>
</dbReference>
<dbReference type="Pfam" id="PF04851">
    <property type="entry name" value="ResIII"/>
    <property type="match status" value="1"/>
</dbReference>
<evidence type="ECO:0000259" key="3">
    <source>
        <dbReference type="PROSITE" id="PS51194"/>
    </source>
</evidence>
<keyword evidence="4" id="KW-0255">Endonuclease</keyword>
<dbReference type="Proteomes" id="UP000249061">
    <property type="component" value="Unassembled WGS sequence"/>
</dbReference>
<dbReference type="SUPFAM" id="SSF52540">
    <property type="entry name" value="P-loop containing nucleoside triphosphate hydrolases"/>
    <property type="match status" value="1"/>
</dbReference>
<keyword evidence="4" id="KW-0540">Nuclease</keyword>
<dbReference type="InterPro" id="IPR050742">
    <property type="entry name" value="Helicase_Restrict-Modif_Enz"/>
</dbReference>
<feature type="domain" description="Helicase C-terminal" evidence="3">
    <location>
        <begin position="695"/>
        <end position="846"/>
    </location>
</feature>
<dbReference type="PANTHER" id="PTHR47396:SF1">
    <property type="entry name" value="ATP-DEPENDENT HELICASE IRC3-RELATED"/>
    <property type="match status" value="1"/>
</dbReference>
<dbReference type="EMBL" id="QFQP01000054">
    <property type="protein sequence ID" value="PZR04620.1"/>
    <property type="molecule type" value="Genomic_DNA"/>
</dbReference>
<dbReference type="GO" id="GO:0006304">
    <property type="term" value="P:DNA modification"/>
    <property type="evidence" value="ECO:0007669"/>
    <property type="project" value="InterPro"/>
</dbReference>
<keyword evidence="1" id="KW-0175">Coiled coil</keyword>
<dbReference type="CDD" id="cd18032">
    <property type="entry name" value="DEXHc_RE_I_III_res"/>
    <property type="match status" value="1"/>
</dbReference>
<evidence type="ECO:0000259" key="2">
    <source>
        <dbReference type="PROSITE" id="PS51192"/>
    </source>
</evidence>